<dbReference type="AlphaFoldDB" id="A0A0D2FAL9"/>
<proteinExistence type="predicted"/>
<evidence type="ECO:0000259" key="1">
    <source>
        <dbReference type="Pfam" id="PF06985"/>
    </source>
</evidence>
<protein>
    <recommendedName>
        <fullName evidence="1">Heterokaryon incompatibility domain-containing protein</fullName>
    </recommendedName>
</protein>
<feature type="domain" description="Heterokaryon incompatibility" evidence="1">
    <location>
        <begin position="93"/>
        <end position="254"/>
    </location>
</feature>
<dbReference type="HOGENOM" id="CLU_025795_0_0_1"/>
<dbReference type="EMBL" id="KN846960">
    <property type="protein sequence ID" value="KIW65018.1"/>
    <property type="molecule type" value="Genomic_DNA"/>
</dbReference>
<reference evidence="2 3" key="1">
    <citation type="submission" date="2015-01" db="EMBL/GenBank/DDBJ databases">
        <title>The Genome Sequence of Capronia semiimmersa CBS27337.</title>
        <authorList>
            <consortium name="The Broad Institute Genomics Platform"/>
            <person name="Cuomo C."/>
            <person name="de Hoog S."/>
            <person name="Gorbushina A."/>
            <person name="Stielow B."/>
            <person name="Teixiera M."/>
            <person name="Abouelleil A."/>
            <person name="Chapman S.B."/>
            <person name="Priest M."/>
            <person name="Young S.K."/>
            <person name="Wortman J."/>
            <person name="Nusbaum C."/>
            <person name="Birren B."/>
        </authorList>
    </citation>
    <scope>NUCLEOTIDE SEQUENCE [LARGE SCALE GENOMIC DNA]</scope>
    <source>
        <strain evidence="2 3">CBS 27337</strain>
    </source>
</reference>
<dbReference type="STRING" id="5601.A0A0D2FAL9"/>
<keyword evidence="3" id="KW-1185">Reference proteome</keyword>
<evidence type="ECO:0000313" key="3">
    <source>
        <dbReference type="Proteomes" id="UP000054266"/>
    </source>
</evidence>
<organism evidence="2 3">
    <name type="scientific">Phialophora macrospora</name>
    <dbReference type="NCBI Taxonomy" id="1851006"/>
    <lineage>
        <taxon>Eukaryota</taxon>
        <taxon>Fungi</taxon>
        <taxon>Dikarya</taxon>
        <taxon>Ascomycota</taxon>
        <taxon>Pezizomycotina</taxon>
        <taxon>Eurotiomycetes</taxon>
        <taxon>Chaetothyriomycetidae</taxon>
        <taxon>Chaetothyriales</taxon>
        <taxon>Herpotrichiellaceae</taxon>
        <taxon>Phialophora</taxon>
    </lineage>
</organism>
<dbReference type="PANTHER" id="PTHR24148">
    <property type="entry name" value="ANKYRIN REPEAT DOMAIN-CONTAINING PROTEIN 39 HOMOLOG-RELATED"/>
    <property type="match status" value="1"/>
</dbReference>
<evidence type="ECO:0000313" key="2">
    <source>
        <dbReference type="EMBL" id="KIW65018.1"/>
    </source>
</evidence>
<dbReference type="PANTHER" id="PTHR24148:SF64">
    <property type="entry name" value="HETEROKARYON INCOMPATIBILITY DOMAIN-CONTAINING PROTEIN"/>
    <property type="match status" value="1"/>
</dbReference>
<sequence>MAEEMLSLRNEIADPELGEESDGEYCSSGDFMEDLGGDNLESVPAPQTLSPEQTHGWVGLKPCWPRRLLHVATMTSFVRDDGNAYGRHKEPKYNILSYTWGRFTNPTGRAIQIKGVEWPIPAIEESHFSVEEFEAVIRQVGCDVDFVWVDIACIHQEDEILKAEDVGDQAGIFKNAHKAFIWLNRLARSTLAACIEEIGCDGMFGLMKLANTGLLAEDTDSWTKSITEGWESVIAALAELFGDQWFSSLWTLQESILRRDAFILSREGAYIYTSLSNRPWQYKALAGACQEYYGSLLPFSNIPTARERNYITRLSKARTRAQDLLSKDANIATSLCALIHHRGLSFAWTSNPNVAYCVGQYRATKYPLDRIFGIMQIYGIKVSLPKTSEDETAQLRDLEDEFGRELVKMSPLLSQMFVHAEASKPRRSWLITQKCSVPPVLDIRGGRFESDTTNLCHMSVGDHGNIIFRGKAWAFMELLKAISLGDSMCDTDFRKAICQILQNHGVRSSNTIIPQQPTSLDPLTMEDTAVFHSVRPPGFRARSREIRLRPPSDAPQVSILLDRHRELPPGALDPELDFIEPESRYRDEELYTLMVGIQVARIYGEDNLRVLLLGQIPNTGLNVNIGLVLLLCGAGPHNSEASRWERIGLVVWHVVPSQYDLTKEESTAPLPPWCKLEGEIL</sequence>
<dbReference type="InterPro" id="IPR052895">
    <property type="entry name" value="HetReg/Transcr_Mod"/>
</dbReference>
<dbReference type="InterPro" id="IPR010730">
    <property type="entry name" value="HET"/>
</dbReference>
<dbReference type="Pfam" id="PF06985">
    <property type="entry name" value="HET"/>
    <property type="match status" value="1"/>
</dbReference>
<gene>
    <name evidence="2" type="ORF">PV04_07308</name>
</gene>
<dbReference type="Proteomes" id="UP000054266">
    <property type="component" value="Unassembled WGS sequence"/>
</dbReference>
<name>A0A0D2FAL9_9EURO</name>
<accession>A0A0D2FAL9</accession>